<evidence type="ECO:0000256" key="8">
    <source>
        <dbReference type="RuleBase" id="RU363032"/>
    </source>
</evidence>
<keyword evidence="4" id="KW-0762">Sugar transport</keyword>
<dbReference type="InterPro" id="IPR000515">
    <property type="entry name" value="MetI-like"/>
</dbReference>
<dbReference type="Pfam" id="PF00528">
    <property type="entry name" value="BPD_transp_1"/>
    <property type="match status" value="1"/>
</dbReference>
<feature type="transmembrane region" description="Helical" evidence="8">
    <location>
        <begin position="187"/>
        <end position="210"/>
    </location>
</feature>
<feature type="transmembrane region" description="Helical" evidence="8">
    <location>
        <begin position="112"/>
        <end position="134"/>
    </location>
</feature>
<evidence type="ECO:0000259" key="9">
    <source>
        <dbReference type="PROSITE" id="PS50928"/>
    </source>
</evidence>
<dbReference type="PROSITE" id="PS50928">
    <property type="entry name" value="ABC_TM1"/>
    <property type="match status" value="1"/>
</dbReference>
<keyword evidence="7 8" id="KW-0472">Membrane</keyword>
<protein>
    <submittedName>
        <fullName evidence="10">Sugar ABC transporter permease</fullName>
    </submittedName>
</protein>
<dbReference type="GO" id="GO:0005886">
    <property type="term" value="C:plasma membrane"/>
    <property type="evidence" value="ECO:0007669"/>
    <property type="project" value="UniProtKB-SubCell"/>
</dbReference>
<feature type="transmembrane region" description="Helical" evidence="8">
    <location>
        <begin position="74"/>
        <end position="100"/>
    </location>
</feature>
<dbReference type="KEGG" id="aft:BBF96_01675"/>
<dbReference type="InterPro" id="IPR050901">
    <property type="entry name" value="BP-dep_ABC_trans_perm"/>
</dbReference>
<evidence type="ECO:0000256" key="3">
    <source>
        <dbReference type="ARBA" id="ARBA00022475"/>
    </source>
</evidence>
<gene>
    <name evidence="10" type="ORF">BBF96_01675</name>
</gene>
<dbReference type="CDD" id="cd06261">
    <property type="entry name" value="TM_PBP2"/>
    <property type="match status" value="1"/>
</dbReference>
<dbReference type="AlphaFoldDB" id="A0A3Q9HP08"/>
<dbReference type="PANTHER" id="PTHR32243:SF34">
    <property type="entry name" value="GALACTOOLIGOSACCHARIDES TRANSPORT SYSTEM PERMEASE PROTEIN GANQ"/>
    <property type="match status" value="1"/>
</dbReference>
<evidence type="ECO:0000313" key="10">
    <source>
        <dbReference type="EMBL" id="AZR72217.1"/>
    </source>
</evidence>
<dbReference type="GO" id="GO:0042956">
    <property type="term" value="P:maltodextrin transmembrane transport"/>
    <property type="evidence" value="ECO:0007669"/>
    <property type="project" value="TreeGrafter"/>
</dbReference>
<evidence type="ECO:0000256" key="1">
    <source>
        <dbReference type="ARBA" id="ARBA00004651"/>
    </source>
</evidence>
<accession>A0A3Q9HP08</accession>
<dbReference type="SUPFAM" id="SSF161098">
    <property type="entry name" value="MetI-like"/>
    <property type="match status" value="1"/>
</dbReference>
<dbReference type="PANTHER" id="PTHR32243">
    <property type="entry name" value="MALTOSE TRANSPORT SYSTEM PERMEASE-RELATED"/>
    <property type="match status" value="1"/>
</dbReference>
<feature type="transmembrane region" description="Helical" evidence="8">
    <location>
        <begin position="12"/>
        <end position="35"/>
    </location>
</feature>
<dbReference type="Proteomes" id="UP000267250">
    <property type="component" value="Chromosome"/>
</dbReference>
<comment type="similarity">
    <text evidence="8">Belongs to the binding-protein-dependent transport system permease family.</text>
</comment>
<keyword evidence="3" id="KW-1003">Cell membrane</keyword>
<keyword evidence="6 8" id="KW-1133">Transmembrane helix</keyword>
<reference evidence="10 11" key="1">
    <citation type="submission" date="2016-07" db="EMBL/GenBank/DDBJ databases">
        <title>Genome and transcriptome analysis of iron-reducing fermentative bacteria Anoxybacter fermentans.</title>
        <authorList>
            <person name="Zeng X."/>
            <person name="Shao Z."/>
        </authorList>
    </citation>
    <scope>NUCLEOTIDE SEQUENCE [LARGE SCALE GENOMIC DNA]</scope>
    <source>
        <strain evidence="10 11">DY22613</strain>
    </source>
</reference>
<feature type="transmembrane region" description="Helical" evidence="8">
    <location>
        <begin position="249"/>
        <end position="267"/>
    </location>
</feature>
<dbReference type="OrthoDB" id="9794684at2"/>
<feature type="transmembrane region" description="Helical" evidence="8">
    <location>
        <begin position="146"/>
        <end position="166"/>
    </location>
</feature>
<dbReference type="Gene3D" id="1.10.3720.10">
    <property type="entry name" value="MetI-like"/>
    <property type="match status" value="1"/>
</dbReference>
<organism evidence="10 11">
    <name type="scientific">Anoxybacter fermentans</name>
    <dbReference type="NCBI Taxonomy" id="1323375"/>
    <lineage>
        <taxon>Bacteria</taxon>
        <taxon>Bacillati</taxon>
        <taxon>Bacillota</taxon>
        <taxon>Clostridia</taxon>
        <taxon>Halanaerobiales</taxon>
        <taxon>Anoxybacter</taxon>
    </lineage>
</organism>
<dbReference type="RefSeq" id="WP_127015545.1">
    <property type="nucleotide sequence ID" value="NZ_CP016379.1"/>
</dbReference>
<keyword evidence="5 8" id="KW-0812">Transmembrane</keyword>
<keyword evidence="11" id="KW-1185">Reference proteome</keyword>
<proteinExistence type="inferred from homology"/>
<sequence>MIRNQKFLKVIRLTLTYIFLLIMVCVTVYPILWLIGASFNTGDSLYSSTMFPKNPTLDHYRELMNNPDYPFYRWYWNTIKVAAMTAILGLVLCSLTAYAYSRFRFPGRKYGLMTMLVIQMFPSFMNMVALYVLLNMAGLLDSHLGLVLVYAGTSIPFNTWILKGYFDTIPKSLEEAALIDGASRSTIFWRIMIPLSAPVLAVITIFHFVIPFGDFILARLLLTSVNKYTLTVGLFTLISNNFGKNWTTFTAGALLMAIPIVILYLSLQKYFISGLTKGATKG</sequence>
<evidence type="ECO:0000313" key="11">
    <source>
        <dbReference type="Proteomes" id="UP000267250"/>
    </source>
</evidence>
<dbReference type="GO" id="GO:0015423">
    <property type="term" value="F:ABC-type maltose transporter activity"/>
    <property type="evidence" value="ECO:0007669"/>
    <property type="project" value="TreeGrafter"/>
</dbReference>
<dbReference type="FunFam" id="1.10.3720.10:FF:000034">
    <property type="entry name" value="Sugar ABC transporter permease"/>
    <property type="match status" value="1"/>
</dbReference>
<evidence type="ECO:0000256" key="2">
    <source>
        <dbReference type="ARBA" id="ARBA00022448"/>
    </source>
</evidence>
<evidence type="ECO:0000256" key="4">
    <source>
        <dbReference type="ARBA" id="ARBA00022597"/>
    </source>
</evidence>
<dbReference type="InterPro" id="IPR035906">
    <property type="entry name" value="MetI-like_sf"/>
</dbReference>
<evidence type="ECO:0000256" key="5">
    <source>
        <dbReference type="ARBA" id="ARBA00022692"/>
    </source>
</evidence>
<keyword evidence="2 8" id="KW-0813">Transport</keyword>
<comment type="subcellular location">
    <subcellularLocation>
        <location evidence="1 8">Cell membrane</location>
        <topology evidence="1 8">Multi-pass membrane protein</topology>
    </subcellularLocation>
</comment>
<name>A0A3Q9HP08_9FIRM</name>
<feature type="domain" description="ABC transmembrane type-1" evidence="9">
    <location>
        <begin position="75"/>
        <end position="267"/>
    </location>
</feature>
<dbReference type="EMBL" id="CP016379">
    <property type="protein sequence ID" value="AZR72217.1"/>
    <property type="molecule type" value="Genomic_DNA"/>
</dbReference>
<evidence type="ECO:0000256" key="6">
    <source>
        <dbReference type="ARBA" id="ARBA00022989"/>
    </source>
</evidence>
<evidence type="ECO:0000256" key="7">
    <source>
        <dbReference type="ARBA" id="ARBA00023136"/>
    </source>
</evidence>